<name>A0A382XD76_9ZZZZ</name>
<evidence type="ECO:0000256" key="1">
    <source>
        <dbReference type="SAM" id="Phobius"/>
    </source>
</evidence>
<accession>A0A382XD76</accession>
<feature type="transmembrane region" description="Helical" evidence="1">
    <location>
        <begin position="13"/>
        <end position="32"/>
    </location>
</feature>
<dbReference type="AlphaFoldDB" id="A0A382XD76"/>
<keyword evidence="1" id="KW-1133">Transmembrane helix</keyword>
<gene>
    <name evidence="2" type="ORF">METZ01_LOCUS421634</name>
</gene>
<organism evidence="2">
    <name type="scientific">marine metagenome</name>
    <dbReference type="NCBI Taxonomy" id="408172"/>
    <lineage>
        <taxon>unclassified sequences</taxon>
        <taxon>metagenomes</taxon>
        <taxon>ecological metagenomes</taxon>
    </lineage>
</organism>
<proteinExistence type="predicted"/>
<keyword evidence="1" id="KW-0812">Transmembrane</keyword>
<dbReference type="EMBL" id="UINC01166687">
    <property type="protein sequence ID" value="SVD68780.1"/>
    <property type="molecule type" value="Genomic_DNA"/>
</dbReference>
<protein>
    <submittedName>
        <fullName evidence="2">Uncharacterized protein</fullName>
    </submittedName>
</protein>
<feature type="non-terminal residue" evidence="2">
    <location>
        <position position="48"/>
    </location>
</feature>
<reference evidence="2" key="1">
    <citation type="submission" date="2018-05" db="EMBL/GenBank/DDBJ databases">
        <authorList>
            <person name="Lanie J.A."/>
            <person name="Ng W.-L."/>
            <person name="Kazmierczak K.M."/>
            <person name="Andrzejewski T.M."/>
            <person name="Davidsen T.M."/>
            <person name="Wayne K.J."/>
            <person name="Tettelin H."/>
            <person name="Glass J.I."/>
            <person name="Rusch D."/>
            <person name="Podicherti R."/>
            <person name="Tsui H.-C.T."/>
            <person name="Winkler M.E."/>
        </authorList>
    </citation>
    <scope>NUCLEOTIDE SEQUENCE</scope>
</reference>
<sequence length="48" mass="5195">MHSEYQSNAMTEIALALAMAFFSIMVLAMLSMGSVMQVQSARAPGLEE</sequence>
<evidence type="ECO:0000313" key="2">
    <source>
        <dbReference type="EMBL" id="SVD68780.1"/>
    </source>
</evidence>
<keyword evidence="1" id="KW-0472">Membrane</keyword>